<protein>
    <submittedName>
        <fullName evidence="1">Uncharacterized protein</fullName>
    </submittedName>
</protein>
<organism evidence="1 2">
    <name type="scientific">Sphingomonas sanguinis</name>
    <dbReference type="NCBI Taxonomy" id="33051"/>
    <lineage>
        <taxon>Bacteria</taxon>
        <taxon>Pseudomonadati</taxon>
        <taxon>Pseudomonadota</taxon>
        <taxon>Alphaproteobacteria</taxon>
        <taxon>Sphingomonadales</taxon>
        <taxon>Sphingomonadaceae</taxon>
        <taxon>Sphingomonas</taxon>
    </lineage>
</organism>
<dbReference type="Proteomes" id="UP000074072">
    <property type="component" value="Unassembled WGS sequence"/>
</dbReference>
<dbReference type="EMBL" id="LDTE01000037">
    <property type="protein sequence ID" value="KTW00461.1"/>
    <property type="molecule type" value="Genomic_DNA"/>
</dbReference>
<evidence type="ECO:0000313" key="2">
    <source>
        <dbReference type="Proteomes" id="UP000074072"/>
    </source>
</evidence>
<proteinExistence type="predicted"/>
<dbReference type="AlphaFoldDB" id="A0A147IXJ5"/>
<gene>
    <name evidence="1" type="ORF">SB4_07060</name>
</gene>
<reference evidence="1 2" key="1">
    <citation type="journal article" date="2016" name="Front. Microbiol.">
        <title>Genomic Resource of Rice Seed Associated Bacteria.</title>
        <authorList>
            <person name="Midha S."/>
            <person name="Bansal K."/>
            <person name="Sharma S."/>
            <person name="Kumar N."/>
            <person name="Patil P.P."/>
            <person name="Chaudhry V."/>
            <person name="Patil P.B."/>
        </authorList>
    </citation>
    <scope>NUCLEOTIDE SEQUENCE [LARGE SCALE GENOMIC DNA]</scope>
    <source>
        <strain evidence="1 2">SB4</strain>
    </source>
</reference>
<comment type="caution">
    <text evidence="1">The sequence shown here is derived from an EMBL/GenBank/DDBJ whole genome shotgun (WGS) entry which is preliminary data.</text>
</comment>
<dbReference type="OrthoDB" id="7582949at2"/>
<sequence length="77" mass="8178">MTAAPSGKRITVDQAVFLEIVTRFVEAIGAVERGNRRAVAVAQERECVRTILATGAVAPDCQPEVRGGRSRDPSGGR</sequence>
<name>A0A147IXJ5_9SPHN</name>
<dbReference type="PATRIC" id="fig|33051.4.peg.2089"/>
<dbReference type="RefSeq" id="WP_058752000.1">
    <property type="nucleotide sequence ID" value="NZ_LDTE01000037.1"/>
</dbReference>
<evidence type="ECO:0000313" key="1">
    <source>
        <dbReference type="EMBL" id="KTW00461.1"/>
    </source>
</evidence>
<accession>A0A147IXJ5</accession>